<sequence>MRAVIMGETLLFLETFELEATLEAVDKHKATYIPVSPSFIVALVKSDLTNYNLSSLRILLSGGAPLGHNVSDNFREKFPNIEIINGYGLTETSTLGAGTKCQLGSVGGLRLSSLLEARIVDPVTGEILSPGQRGELWLRGPTVMKGYVGDEKATAEVLDSDGWLKTGDLCSFDFDGFLFILDRLKEMIKCNGYQVVPAELEHLLLSNSDIVDAAVVPYPDEDAGQIPMAFVVRKHGTTITETQVMDFIAKQVGPYKKIQRVTFIDSIPKSVTGKILRRELVNYALSTPPLLNYD</sequence>
<evidence type="ECO:0008006" key="8">
    <source>
        <dbReference type="Google" id="ProtNLM"/>
    </source>
</evidence>
<evidence type="ECO:0000256" key="1">
    <source>
        <dbReference type="ARBA" id="ARBA00001946"/>
    </source>
</evidence>
<comment type="similarity">
    <text evidence="2">Belongs to the ATP-dependent AMP-binding enzyme family.</text>
</comment>
<dbReference type="InterPro" id="IPR000873">
    <property type="entry name" value="AMP-dep_synth/lig_dom"/>
</dbReference>
<dbReference type="AlphaFoldDB" id="A0AAD9UBD3"/>
<dbReference type="PANTHER" id="PTHR24096">
    <property type="entry name" value="LONG-CHAIN-FATTY-ACID--COA LIGASE"/>
    <property type="match status" value="1"/>
</dbReference>
<dbReference type="Gene3D" id="3.30.300.30">
    <property type="match status" value="1"/>
</dbReference>
<proteinExistence type="inferred from homology"/>
<accession>A0AAD9UBD3</accession>
<protein>
    <recommendedName>
        <fullName evidence="8">4-coumarate--CoA ligase</fullName>
    </recommendedName>
</protein>
<evidence type="ECO:0000256" key="3">
    <source>
        <dbReference type="ARBA" id="ARBA00022598"/>
    </source>
</evidence>
<dbReference type="EMBL" id="JANJYI010000005">
    <property type="protein sequence ID" value="KAK2651065.1"/>
    <property type="molecule type" value="Genomic_DNA"/>
</dbReference>
<dbReference type="InterPro" id="IPR045851">
    <property type="entry name" value="AMP-bd_C_sf"/>
</dbReference>
<dbReference type="GO" id="GO:0016405">
    <property type="term" value="F:CoA-ligase activity"/>
    <property type="evidence" value="ECO:0007669"/>
    <property type="project" value="TreeGrafter"/>
</dbReference>
<gene>
    <name evidence="6" type="ORF">Ddye_018554</name>
</gene>
<evidence type="ECO:0000259" key="5">
    <source>
        <dbReference type="Pfam" id="PF13193"/>
    </source>
</evidence>
<dbReference type="InterPro" id="IPR025110">
    <property type="entry name" value="AMP-bd_C"/>
</dbReference>
<evidence type="ECO:0000259" key="4">
    <source>
        <dbReference type="Pfam" id="PF00501"/>
    </source>
</evidence>
<dbReference type="SUPFAM" id="SSF56801">
    <property type="entry name" value="Acetyl-CoA synthetase-like"/>
    <property type="match status" value="1"/>
</dbReference>
<dbReference type="InterPro" id="IPR042099">
    <property type="entry name" value="ANL_N_sf"/>
</dbReference>
<evidence type="ECO:0000313" key="7">
    <source>
        <dbReference type="Proteomes" id="UP001280121"/>
    </source>
</evidence>
<feature type="domain" description="AMP-dependent synthetase/ligase" evidence="4">
    <location>
        <begin position="3"/>
        <end position="147"/>
    </location>
</feature>
<keyword evidence="7" id="KW-1185">Reference proteome</keyword>
<dbReference type="Proteomes" id="UP001280121">
    <property type="component" value="Unassembled WGS sequence"/>
</dbReference>
<keyword evidence="3" id="KW-0436">Ligase</keyword>
<organism evidence="6 7">
    <name type="scientific">Dipteronia dyeriana</name>
    <dbReference type="NCBI Taxonomy" id="168575"/>
    <lineage>
        <taxon>Eukaryota</taxon>
        <taxon>Viridiplantae</taxon>
        <taxon>Streptophyta</taxon>
        <taxon>Embryophyta</taxon>
        <taxon>Tracheophyta</taxon>
        <taxon>Spermatophyta</taxon>
        <taxon>Magnoliopsida</taxon>
        <taxon>eudicotyledons</taxon>
        <taxon>Gunneridae</taxon>
        <taxon>Pentapetalae</taxon>
        <taxon>rosids</taxon>
        <taxon>malvids</taxon>
        <taxon>Sapindales</taxon>
        <taxon>Sapindaceae</taxon>
        <taxon>Hippocastanoideae</taxon>
        <taxon>Acereae</taxon>
        <taxon>Dipteronia</taxon>
    </lineage>
</organism>
<dbReference type="PANTHER" id="PTHR24096:SF251">
    <property type="entry name" value="4-COUMARATE--COA LIGASE-LIKE 9"/>
    <property type="match status" value="1"/>
</dbReference>
<reference evidence="6" key="1">
    <citation type="journal article" date="2023" name="Plant J.">
        <title>Genome sequences and population genomics provide insights into the demographic history, inbreeding, and mutation load of two 'living fossil' tree species of Dipteronia.</title>
        <authorList>
            <person name="Feng Y."/>
            <person name="Comes H.P."/>
            <person name="Chen J."/>
            <person name="Zhu S."/>
            <person name="Lu R."/>
            <person name="Zhang X."/>
            <person name="Li P."/>
            <person name="Qiu J."/>
            <person name="Olsen K.M."/>
            <person name="Qiu Y."/>
        </authorList>
    </citation>
    <scope>NUCLEOTIDE SEQUENCE</scope>
    <source>
        <strain evidence="6">KIB01</strain>
    </source>
</reference>
<feature type="domain" description="AMP-binding enzyme C-terminal" evidence="5">
    <location>
        <begin position="199"/>
        <end position="274"/>
    </location>
</feature>
<dbReference type="Gene3D" id="3.40.50.12780">
    <property type="entry name" value="N-terminal domain of ligase-like"/>
    <property type="match status" value="1"/>
</dbReference>
<comment type="cofactor">
    <cofactor evidence="1">
        <name>Mg(2+)</name>
        <dbReference type="ChEBI" id="CHEBI:18420"/>
    </cofactor>
</comment>
<evidence type="ECO:0000256" key="2">
    <source>
        <dbReference type="ARBA" id="ARBA00006432"/>
    </source>
</evidence>
<dbReference type="Pfam" id="PF00501">
    <property type="entry name" value="AMP-binding"/>
    <property type="match status" value="1"/>
</dbReference>
<name>A0AAD9UBD3_9ROSI</name>
<evidence type="ECO:0000313" key="6">
    <source>
        <dbReference type="EMBL" id="KAK2651065.1"/>
    </source>
</evidence>
<dbReference type="Pfam" id="PF13193">
    <property type="entry name" value="AMP-binding_C"/>
    <property type="match status" value="1"/>
</dbReference>
<comment type="caution">
    <text evidence="6">The sequence shown here is derived from an EMBL/GenBank/DDBJ whole genome shotgun (WGS) entry which is preliminary data.</text>
</comment>
<dbReference type="FunFam" id="3.30.300.30:FF:000007">
    <property type="entry name" value="4-coumarate--CoA ligase 2"/>
    <property type="match status" value="1"/>
</dbReference>